<evidence type="ECO:0000313" key="3">
    <source>
        <dbReference type="Proteomes" id="UP001454036"/>
    </source>
</evidence>
<name>A0AAV3RMU6_LITER</name>
<comment type="caution">
    <text evidence="2">The sequence shown here is derived from an EMBL/GenBank/DDBJ whole genome shotgun (WGS) entry which is preliminary data.</text>
</comment>
<gene>
    <name evidence="2" type="ORF">LIER_29476</name>
</gene>
<proteinExistence type="predicted"/>
<evidence type="ECO:0000313" key="2">
    <source>
        <dbReference type="EMBL" id="GAA0176495.1"/>
    </source>
</evidence>
<accession>A0AAV3RMU6</accession>
<dbReference type="EMBL" id="BAABME010010164">
    <property type="protein sequence ID" value="GAA0176495.1"/>
    <property type="molecule type" value="Genomic_DNA"/>
</dbReference>
<organism evidence="2 3">
    <name type="scientific">Lithospermum erythrorhizon</name>
    <name type="common">Purple gromwell</name>
    <name type="synonym">Lithospermum officinale var. erythrorhizon</name>
    <dbReference type="NCBI Taxonomy" id="34254"/>
    <lineage>
        <taxon>Eukaryota</taxon>
        <taxon>Viridiplantae</taxon>
        <taxon>Streptophyta</taxon>
        <taxon>Embryophyta</taxon>
        <taxon>Tracheophyta</taxon>
        <taxon>Spermatophyta</taxon>
        <taxon>Magnoliopsida</taxon>
        <taxon>eudicotyledons</taxon>
        <taxon>Gunneridae</taxon>
        <taxon>Pentapetalae</taxon>
        <taxon>asterids</taxon>
        <taxon>lamiids</taxon>
        <taxon>Boraginales</taxon>
        <taxon>Boraginaceae</taxon>
        <taxon>Boraginoideae</taxon>
        <taxon>Lithospermeae</taxon>
        <taxon>Lithospermum</taxon>
    </lineage>
</organism>
<feature type="compositionally biased region" description="Acidic residues" evidence="1">
    <location>
        <begin position="168"/>
        <end position="179"/>
    </location>
</feature>
<dbReference type="AlphaFoldDB" id="A0AAV3RMU6"/>
<sequence length="208" mass="23392">MGGLVSKNAVATANKVTETAPFDHIANTNDCSKINTNDADAISDPGKTNKNEEGNSPRAVTDDFNVVKENENKASEEHHSGTDVKETIQVGEKIENANQALEDHHPGMINKENIRTGIKYNGKEIKSSIKRTRRKEQKMVVVVEDVKDADEDVAEKKKASVELKIDKEEETPNAEDIVVEDVKEDQKKKRKITRKMDTRKTKRKRRTL</sequence>
<dbReference type="Proteomes" id="UP001454036">
    <property type="component" value="Unassembled WGS sequence"/>
</dbReference>
<reference evidence="2 3" key="1">
    <citation type="submission" date="2024-01" db="EMBL/GenBank/DDBJ databases">
        <title>The complete chloroplast genome sequence of Lithospermum erythrorhizon: insights into the phylogenetic relationship among Boraginaceae species and the maternal lineages of purple gromwells.</title>
        <authorList>
            <person name="Okada T."/>
            <person name="Watanabe K."/>
        </authorList>
    </citation>
    <scope>NUCLEOTIDE SEQUENCE [LARGE SCALE GENOMIC DNA]</scope>
</reference>
<feature type="region of interest" description="Disordered" evidence="1">
    <location>
        <begin position="166"/>
        <end position="208"/>
    </location>
</feature>
<keyword evidence="3" id="KW-1185">Reference proteome</keyword>
<feature type="region of interest" description="Disordered" evidence="1">
    <location>
        <begin position="14"/>
        <end position="62"/>
    </location>
</feature>
<protein>
    <submittedName>
        <fullName evidence="2">Uncharacterized protein</fullName>
    </submittedName>
</protein>
<evidence type="ECO:0000256" key="1">
    <source>
        <dbReference type="SAM" id="MobiDB-lite"/>
    </source>
</evidence>
<feature type="compositionally biased region" description="Polar residues" evidence="1">
    <location>
        <begin position="26"/>
        <end position="38"/>
    </location>
</feature>